<gene>
    <name evidence="4" type="ORF">BCUN_1007</name>
</gene>
<dbReference type="STRING" id="1688.BCUN_1007"/>
<dbReference type="Gene3D" id="3.40.630.30">
    <property type="match status" value="1"/>
</dbReference>
<keyword evidence="1 4" id="KW-0808">Transferase</keyword>
<reference evidence="4 5" key="1">
    <citation type="submission" date="2014-03" db="EMBL/GenBank/DDBJ databases">
        <title>Genomics of Bifidobacteria.</title>
        <authorList>
            <person name="Ventura M."/>
            <person name="Milani C."/>
            <person name="Lugli G.A."/>
        </authorList>
    </citation>
    <scope>NUCLEOTIDE SEQUENCE [LARGE SCALE GENOMIC DNA]</scope>
    <source>
        <strain evidence="4 5">LMG 10738</strain>
    </source>
</reference>
<dbReference type="RefSeq" id="WP_033516859.1">
    <property type="nucleotide sequence ID" value="NZ_JGYV01000002.1"/>
</dbReference>
<dbReference type="PROSITE" id="PS51186">
    <property type="entry name" value="GNAT"/>
    <property type="match status" value="1"/>
</dbReference>
<sequence length="223" mass="24864">MFVRHATLDDLDALTSVEAACFPPKEAADSERLATRIEKFPEHFWLLINPDVDPSQGSFPAQLEDGMLVSFINGMTTDTANLEDAMFSDTTIHNENGCWQMILGVDTAPLYQHHGFAGYLMRRVILDCAINHRAGIVLTCKEKLVPFYESFGFVDEGVCPSSHGGASWHQMRLVFDSSLINAEDALRFVDAHRTTAETIRLAMEETTHYMDNESTTGQFPAIS</sequence>
<evidence type="ECO:0000313" key="5">
    <source>
        <dbReference type="Proteomes" id="UP000029067"/>
    </source>
</evidence>
<dbReference type="InterPro" id="IPR000182">
    <property type="entry name" value="GNAT_dom"/>
</dbReference>
<evidence type="ECO:0000313" key="4">
    <source>
        <dbReference type="EMBL" id="KFI65241.1"/>
    </source>
</evidence>
<dbReference type="Proteomes" id="UP000029067">
    <property type="component" value="Unassembled WGS sequence"/>
</dbReference>
<accession>A0A087B2J1</accession>
<dbReference type="PANTHER" id="PTHR10908">
    <property type="entry name" value="SEROTONIN N-ACETYLTRANSFERASE"/>
    <property type="match status" value="1"/>
</dbReference>
<evidence type="ECO:0000259" key="3">
    <source>
        <dbReference type="PROSITE" id="PS51186"/>
    </source>
</evidence>
<dbReference type="GO" id="GO:0008080">
    <property type="term" value="F:N-acetyltransferase activity"/>
    <property type="evidence" value="ECO:0007669"/>
    <property type="project" value="UniProtKB-ARBA"/>
</dbReference>
<dbReference type="InterPro" id="IPR051635">
    <property type="entry name" value="SNAT-like"/>
</dbReference>
<dbReference type="eggNOG" id="COG0456">
    <property type="taxonomic scope" value="Bacteria"/>
</dbReference>
<dbReference type="OrthoDB" id="9800962at2"/>
<comment type="caution">
    <text evidence="4">The sequence shown here is derived from an EMBL/GenBank/DDBJ whole genome shotgun (WGS) entry which is preliminary data.</text>
</comment>
<keyword evidence="2" id="KW-0012">Acyltransferase</keyword>
<dbReference type="SUPFAM" id="SSF55729">
    <property type="entry name" value="Acyl-CoA N-acyltransferases (Nat)"/>
    <property type="match status" value="1"/>
</dbReference>
<dbReference type="PANTHER" id="PTHR10908:SF0">
    <property type="entry name" value="SEROTONIN N-ACETYLTRANSFERASE"/>
    <property type="match status" value="1"/>
</dbReference>
<dbReference type="AlphaFoldDB" id="A0A087B2J1"/>
<dbReference type="EMBL" id="JGYV01000002">
    <property type="protein sequence ID" value="KFI65241.1"/>
    <property type="molecule type" value="Genomic_DNA"/>
</dbReference>
<evidence type="ECO:0000256" key="2">
    <source>
        <dbReference type="ARBA" id="ARBA00023315"/>
    </source>
</evidence>
<evidence type="ECO:0000256" key="1">
    <source>
        <dbReference type="ARBA" id="ARBA00022679"/>
    </source>
</evidence>
<organism evidence="4 5">
    <name type="scientific">Bifidobacterium cuniculi</name>
    <dbReference type="NCBI Taxonomy" id="1688"/>
    <lineage>
        <taxon>Bacteria</taxon>
        <taxon>Bacillati</taxon>
        <taxon>Actinomycetota</taxon>
        <taxon>Actinomycetes</taxon>
        <taxon>Bifidobacteriales</taxon>
        <taxon>Bifidobacteriaceae</taxon>
        <taxon>Bifidobacterium</taxon>
    </lineage>
</organism>
<name>A0A087B2J1_9BIFI</name>
<protein>
    <submittedName>
        <fullName evidence="4">Arylalkylamine N-acetyltransferase</fullName>
    </submittedName>
</protein>
<feature type="domain" description="N-acetyltransferase" evidence="3">
    <location>
        <begin position="1"/>
        <end position="174"/>
    </location>
</feature>
<proteinExistence type="predicted"/>
<keyword evidence="5" id="KW-1185">Reference proteome</keyword>
<dbReference type="InterPro" id="IPR016181">
    <property type="entry name" value="Acyl_CoA_acyltransferase"/>
</dbReference>